<accession>A0A7T0C3N0</accession>
<dbReference type="KEGG" id="nva:G3M78_10585"/>
<reference evidence="3" key="1">
    <citation type="submission" date="2020-02" db="EMBL/GenBank/DDBJ databases">
        <title>Genomic and physiological characterization of two novel Nitrospinaceae genera.</title>
        <authorList>
            <person name="Mueller A.J."/>
            <person name="Jung M.-Y."/>
            <person name="Strachan C.R."/>
            <person name="Herbold C.W."/>
            <person name="Kirkegaard R.H."/>
            <person name="Daims H."/>
        </authorList>
    </citation>
    <scope>NUCLEOTIDE SEQUENCE [LARGE SCALE GENOMIC DNA]</scope>
</reference>
<proteinExistence type="predicted"/>
<dbReference type="PANTHER" id="PTHR34203:SF15">
    <property type="entry name" value="SLL1173 PROTEIN"/>
    <property type="match status" value="1"/>
</dbReference>
<dbReference type="NCBIfam" id="TIGR01444">
    <property type="entry name" value="fkbM_fam"/>
    <property type="match status" value="1"/>
</dbReference>
<feature type="domain" description="Methyltransferase FkbM" evidence="1">
    <location>
        <begin position="92"/>
        <end position="209"/>
    </location>
</feature>
<keyword evidence="2" id="KW-0808">Transferase</keyword>
<dbReference type="Gene3D" id="3.40.50.150">
    <property type="entry name" value="Vaccinia Virus protein VP39"/>
    <property type="match status" value="1"/>
</dbReference>
<dbReference type="InterPro" id="IPR006342">
    <property type="entry name" value="FkbM_mtfrase"/>
</dbReference>
<dbReference type="EMBL" id="CP048620">
    <property type="protein sequence ID" value="QPJ65812.1"/>
    <property type="molecule type" value="Genomic_DNA"/>
</dbReference>
<evidence type="ECO:0000313" key="2">
    <source>
        <dbReference type="EMBL" id="QPJ65812.1"/>
    </source>
</evidence>
<evidence type="ECO:0000313" key="3">
    <source>
        <dbReference type="Proteomes" id="UP000594464"/>
    </source>
</evidence>
<dbReference type="PANTHER" id="PTHR34203">
    <property type="entry name" value="METHYLTRANSFERASE, FKBM FAMILY PROTEIN"/>
    <property type="match status" value="1"/>
</dbReference>
<name>A0A7T0C3N0_9BACT</name>
<dbReference type="Pfam" id="PF05050">
    <property type="entry name" value="Methyltransf_21"/>
    <property type="match status" value="1"/>
</dbReference>
<dbReference type="Proteomes" id="UP000594464">
    <property type="component" value="Chromosome"/>
</dbReference>
<organism evidence="2 3">
    <name type="scientific">Candidatus Nitrohelix vancouverensis</name>
    <dbReference type="NCBI Taxonomy" id="2705534"/>
    <lineage>
        <taxon>Bacteria</taxon>
        <taxon>Pseudomonadati</taxon>
        <taxon>Nitrospinota/Tectimicrobiota group</taxon>
        <taxon>Nitrospinota</taxon>
        <taxon>Nitrospinia</taxon>
        <taxon>Nitrospinales</taxon>
        <taxon>Nitrospinaceae</taxon>
        <taxon>Candidatus Nitrohelix</taxon>
    </lineage>
</organism>
<sequence length="249" mass="28043">MCHHSPANFAAALFQKPFYVAFINIFRFFDNPLGILRRYVLGKGKYPAVCSVRTPVGRQEITLYDFADMITAVECFGKLDYKAPADISCVVDFGSNIGISALYFLTRNRNVRVYLYEPLPQNIERLKKNLQGYEDRYELHPVAVGLEAARATFGFESTGRYGGLNKENLPNSFDVEVRDSSEILDGVLLKHPRVNILKIDVEGLEDALLERLTPEQLSRIDSICAETDAGPAIDGFRQTRYGAIARYSK</sequence>
<gene>
    <name evidence="2" type="ORF">G3M78_10585</name>
</gene>
<dbReference type="InterPro" id="IPR029063">
    <property type="entry name" value="SAM-dependent_MTases_sf"/>
</dbReference>
<dbReference type="GO" id="GO:0032259">
    <property type="term" value="P:methylation"/>
    <property type="evidence" value="ECO:0007669"/>
    <property type="project" value="UniProtKB-KW"/>
</dbReference>
<evidence type="ECO:0000259" key="1">
    <source>
        <dbReference type="Pfam" id="PF05050"/>
    </source>
</evidence>
<dbReference type="AlphaFoldDB" id="A0A7T0C3N0"/>
<keyword evidence="2" id="KW-0489">Methyltransferase</keyword>
<dbReference type="GO" id="GO:0008168">
    <property type="term" value="F:methyltransferase activity"/>
    <property type="evidence" value="ECO:0007669"/>
    <property type="project" value="UniProtKB-KW"/>
</dbReference>
<protein>
    <submittedName>
        <fullName evidence="2">FkbM family methyltransferase</fullName>
    </submittedName>
</protein>
<dbReference type="InterPro" id="IPR052514">
    <property type="entry name" value="SAM-dependent_MTase"/>
</dbReference>
<dbReference type="SUPFAM" id="SSF53335">
    <property type="entry name" value="S-adenosyl-L-methionine-dependent methyltransferases"/>
    <property type="match status" value="1"/>
</dbReference>